<dbReference type="Gene3D" id="3.30.60.30">
    <property type="match status" value="6"/>
</dbReference>
<feature type="domain" description="Kazal-like" evidence="13">
    <location>
        <begin position="312"/>
        <end position="360"/>
    </location>
</feature>
<keyword evidence="1" id="KW-0646">Protease inhibitor</keyword>
<dbReference type="SMART" id="SM00274">
    <property type="entry name" value="FOLN"/>
    <property type="match status" value="2"/>
</dbReference>
<dbReference type="Pfam" id="PF00053">
    <property type="entry name" value="EGF_laminin"/>
    <property type="match status" value="2"/>
</dbReference>
<dbReference type="PROSITE" id="PS50026">
    <property type="entry name" value="EGF_3"/>
    <property type="match status" value="1"/>
</dbReference>
<dbReference type="PROSITE" id="PS51465">
    <property type="entry name" value="KAZAL_2"/>
    <property type="match status" value="6"/>
</dbReference>
<evidence type="ECO:0000256" key="9">
    <source>
        <dbReference type="SAM" id="SignalP"/>
    </source>
</evidence>
<keyword evidence="9" id="KW-0732">Signal</keyword>
<evidence type="ECO:0000256" key="7">
    <source>
        <dbReference type="PROSITE-ProRule" id="PRU00460"/>
    </source>
</evidence>
<dbReference type="SUPFAM" id="SSF100895">
    <property type="entry name" value="Kazal-type serine protease inhibitors"/>
    <property type="match status" value="6"/>
</dbReference>
<dbReference type="OrthoDB" id="88467at2759"/>
<dbReference type="SMART" id="SM00280">
    <property type="entry name" value="KAZAL"/>
    <property type="match status" value="6"/>
</dbReference>
<feature type="disulfide bond" evidence="7">
    <location>
        <begin position="763"/>
        <end position="780"/>
    </location>
</feature>
<evidence type="ECO:0000256" key="2">
    <source>
        <dbReference type="ARBA" id="ARBA00022782"/>
    </source>
</evidence>
<dbReference type="SMART" id="SM00282">
    <property type="entry name" value="LamG"/>
    <property type="match status" value="3"/>
</dbReference>
<dbReference type="CDD" id="cd00054">
    <property type="entry name" value="EGF_CA"/>
    <property type="match status" value="1"/>
</dbReference>
<dbReference type="Pfam" id="PF07648">
    <property type="entry name" value="Kazal_2"/>
    <property type="match status" value="6"/>
</dbReference>
<feature type="domain" description="Laminin EGF-like" evidence="12">
    <location>
        <begin position="761"/>
        <end position="807"/>
    </location>
</feature>
<feature type="disulfide bond" evidence="7">
    <location>
        <begin position="782"/>
        <end position="791"/>
    </location>
</feature>
<dbReference type="PROSITE" id="PS01248">
    <property type="entry name" value="EGF_LAM_1"/>
    <property type="match status" value="2"/>
</dbReference>
<dbReference type="GeneID" id="20319717"/>
<dbReference type="Pfam" id="PF02210">
    <property type="entry name" value="Laminin_G_2"/>
    <property type="match status" value="2"/>
</dbReference>
<dbReference type="InterPro" id="IPR050653">
    <property type="entry name" value="Prot_Inhib_GrowthFact_Antg"/>
</dbReference>
<evidence type="ECO:0000256" key="5">
    <source>
        <dbReference type="PROSITE-ProRule" id="PRU00076"/>
    </source>
</evidence>
<dbReference type="SMART" id="SM00181">
    <property type="entry name" value="EGF"/>
    <property type="match status" value="2"/>
</dbReference>
<dbReference type="CDD" id="cd00104">
    <property type="entry name" value="KAZAL_FS"/>
    <property type="match status" value="5"/>
</dbReference>
<dbReference type="Gene3D" id="2.10.25.10">
    <property type="entry name" value="Laminin"/>
    <property type="match status" value="3"/>
</dbReference>
<dbReference type="PRINTS" id="PR00011">
    <property type="entry name" value="EGFLAMININ"/>
</dbReference>
<evidence type="ECO:0000256" key="4">
    <source>
        <dbReference type="ARBA" id="ARBA00023157"/>
    </source>
</evidence>
<feature type="disulfide bond" evidence="7">
    <location>
        <begin position="713"/>
        <end position="725"/>
    </location>
</feature>
<feature type="region of interest" description="Disordered" evidence="8">
    <location>
        <begin position="811"/>
        <end position="850"/>
    </location>
</feature>
<keyword evidence="2" id="KW-0221">Differentiation</keyword>
<feature type="compositionally biased region" description="Polar residues" evidence="8">
    <location>
        <begin position="811"/>
        <end position="820"/>
    </location>
</feature>
<dbReference type="InterPro" id="IPR001791">
    <property type="entry name" value="Laminin_G"/>
</dbReference>
<evidence type="ECO:0000259" key="10">
    <source>
        <dbReference type="PROSITE" id="PS50025"/>
    </source>
</evidence>
<dbReference type="SUPFAM" id="SSF49899">
    <property type="entry name" value="Concanavalin A-like lectins/glucanases"/>
    <property type="match status" value="3"/>
</dbReference>
<feature type="disulfide bond" evidence="7">
    <location>
        <begin position="761"/>
        <end position="773"/>
    </location>
</feature>
<dbReference type="Gene3D" id="2.60.120.200">
    <property type="match status" value="3"/>
</dbReference>
<dbReference type="FunFam" id="3.30.60.30:FF:000024">
    <property type="entry name" value="Transmembrane agrin"/>
    <property type="match status" value="1"/>
</dbReference>
<dbReference type="SMART" id="SM00180">
    <property type="entry name" value="EGF_Lam"/>
    <property type="match status" value="2"/>
</dbReference>
<feature type="domain" description="Kazal-like" evidence="13">
    <location>
        <begin position="202"/>
        <end position="265"/>
    </location>
</feature>
<name>A0A075AF72_OPIVI</name>
<dbReference type="CDD" id="cd00110">
    <property type="entry name" value="LamG"/>
    <property type="match status" value="2"/>
</dbReference>
<keyword evidence="4 5" id="KW-1015">Disulfide bond</keyword>
<feature type="domain" description="Laminin G" evidence="10">
    <location>
        <begin position="1486"/>
        <end position="1812"/>
    </location>
</feature>
<dbReference type="InterPro" id="IPR009030">
    <property type="entry name" value="Growth_fac_rcpt_cys_sf"/>
</dbReference>
<keyword evidence="7" id="KW-0424">Laminin EGF-like domain</keyword>
<feature type="domain" description="Kazal-like" evidence="13">
    <location>
        <begin position="396"/>
        <end position="450"/>
    </location>
</feature>
<feature type="chain" id="PRO_5001704603" description="Agrin" evidence="9">
    <location>
        <begin position="31"/>
        <end position="1813"/>
    </location>
</feature>
<keyword evidence="5" id="KW-0245">EGF-like domain</keyword>
<dbReference type="PANTHER" id="PTHR10913">
    <property type="entry name" value="FOLLISTATIN-RELATED"/>
    <property type="match status" value="1"/>
</dbReference>
<feature type="domain" description="Kazal-like" evidence="13">
    <location>
        <begin position="564"/>
        <end position="620"/>
    </location>
</feature>
<dbReference type="CTD" id="20319717"/>
<reference evidence="14 15" key="1">
    <citation type="submission" date="2013-11" db="EMBL/GenBank/DDBJ databases">
        <title>Opisthorchis viverrini - life in the bile duct.</title>
        <authorList>
            <person name="Young N.D."/>
            <person name="Nagarajan N."/>
            <person name="Lin S.J."/>
            <person name="Korhonen P.K."/>
            <person name="Jex A.R."/>
            <person name="Hall R.S."/>
            <person name="Safavi-Hemami H."/>
            <person name="Kaewkong W."/>
            <person name="Bertrand D."/>
            <person name="Gao S."/>
            <person name="Seet Q."/>
            <person name="Wongkham S."/>
            <person name="Teh B.T."/>
            <person name="Wongkham C."/>
            <person name="Intapan P.M."/>
            <person name="Maleewong W."/>
            <person name="Yang X."/>
            <person name="Hu M."/>
            <person name="Wang Z."/>
            <person name="Hofmann A."/>
            <person name="Sternberg P.W."/>
            <person name="Tan P."/>
            <person name="Wang J."/>
            <person name="Gasser R.B."/>
        </authorList>
    </citation>
    <scope>NUCLEOTIDE SEQUENCE [LARGE SCALE GENOMIC DNA]</scope>
</reference>
<dbReference type="KEGG" id="ovi:T265_05535"/>
<feature type="disulfide bond" evidence="5">
    <location>
        <begin position="1127"/>
        <end position="1136"/>
    </location>
</feature>
<evidence type="ECO:0000259" key="13">
    <source>
        <dbReference type="PROSITE" id="PS51465"/>
    </source>
</evidence>
<dbReference type="RefSeq" id="XP_009168833.1">
    <property type="nucleotide sequence ID" value="XM_009170569.1"/>
</dbReference>
<feature type="domain" description="Laminin EGF-like" evidence="12">
    <location>
        <begin position="713"/>
        <end position="760"/>
    </location>
</feature>
<dbReference type="InterPro" id="IPR003645">
    <property type="entry name" value="Fol_N"/>
</dbReference>
<sequence length="1813" mass="200027">MTTRKRVPTTDNWIIVILLCLTFTSNPTSACLSKEQFLASLNRRKTLVFEAILLQTSASYLNSNGYEAYIQITKIYQQSRLGWQLSPNSIAHVRGIRPRAVDTALCLPRMVNGRTYLWITWNTGLNVKTAEGSLEFYPGGLFLPEESKQAELEAVFKPKPPQGTRVGSPLQSPFEDRLQQDAGYGAQALISSPNADVSQQQGRNLNPCDPIPCSLELRPVCGTDGVMYQNECLLRKRSCAGGSLLPYSPSRPVMVNVDYTNKCLNQYYARQTRQSYALCDGNNLCNYGAKCPTTNPSNNWRHVAPAPFNGCDCQHINCLNEWPDPVCGTDGETYSNECYLRKSMCVTQLPKRILYRGNCACSMMMDIEIKYRGKCASNPCLSHTCRWPGERCEIDETGQPKCVCPDSCPKVMLPVCGSDGLTYDSHCHLELTACMKMRQLWVVYSGQCSQEPQCQAIGLHCQGYEVCTRIKAPPVYQIHSPQYSGSQPSKFQPMVAHCVCPTCPEKGLGDQVCGTDGQTYRSECHLRASVCQRQLYGVKVRSIGPCDACNNKECKYYAICQKNADGEPQCICPTDCPYVQGGKTVCGSDGNTYEDECVLKVRSCAEQREIYVIHEGPCKTCPSGCPLGYQCRNGQCVCRDACPTTSSLLDAEVCGTDGLLYRSECELKRQACLQGKDISADPSGASCRKQLGSHSEDVVAVRPQADEVQVSQCTCNKVGALSEFCDHRGRCRCKWYVQGDKCDQCVAGYWGLQNGHECIACSCHPDGSVSTNCDQTSGQCDCRPGVVGRQCSICPDGGYVTKSGCNVENVTSGHRATENPSVKAEAKSKSDNNTSPPDSPQTNEIITGRQFSPETTLLIPAPKSFEQPITIELDVVLSGQDGNLLQYRIAPTEQEQMLVKNLRDHQFRLGISGGRVECSYLNGRIPDRLYVVQAPETIRPNTLHQIRVGVINNKPWLQLDGVQTTLVTEAPILQHPTAENITQPVGGYKTIVIGRPLFPAIQRTWPPPSAKENDGFGGCLLRVNLIAGSNKQPQRIDLLSGAGTELAWIGMKRVSSGLSEAPLCSANEEFSSPPAVVHEDDRTKSIQSDGSTVEQSQAPATICTRGQSCQNGGICVSTRPNEYDCICQPGWQGQRCEQVVTVIPQFGGNSFIRLPGPKGPQAMNGKKLRIGLTFLATQVPGLLFFLPPKTRMGPFLGVYIDPNGYVVVACRTELRALNAKFPDSVGRSSDTVLLQYRIPLQLRRWHMLTIDKRPRAMSLKIDENQSQRIRLVPAALRRYLKKWRGLSLPSFDLSSSPIYLGGYDFHNSPIPPMDIRTGLVGAIQQMNINGADIFLVGPPSPNMEVTQNSLSDDSEYWLNVSQWQGPPCGPAYSPCRIGELQSVCRPLGTTASCACSTQSQLIRFMREHGTNDAKWAENLACQQKQAEIDAMRENSQKSHDETPLKPWSQDDVQYDALPKTVESPGTDTKLRKDALAATPETRNCAQLAVRFSGNTIFKYFNLLKTDYYMRLQLQTASQDGLILMIGDTLPETKRPGYPHSELYDQRELTMIALRKGRVEFGIFIVSEITTAASDRRIALITGRTSTSLLQIQSKMELNDGKCHTVNVVRSGRRATLIVDHQMASGEFSIPSQSMHRDNYVLMGAAEEQHSLSIIKWLPVNSLFHLRACIGTTTRATSMVRDTVRHGPVAPLNGAHASKLLPSLHSSLPNSPHLTVQYLRTNLSATASNACSTLSVPSCHVSRRKHEGCDNVKLPRPRQKKPRCIGGAMLNITGIPWEYQHNFTGCIGDMFLNEQKVHMLTSAFEIRGPIMSCS</sequence>
<dbReference type="GO" id="GO:0030154">
    <property type="term" value="P:cell differentiation"/>
    <property type="evidence" value="ECO:0007669"/>
    <property type="project" value="UniProtKB-KW"/>
</dbReference>
<evidence type="ECO:0000256" key="1">
    <source>
        <dbReference type="ARBA" id="ARBA00022690"/>
    </source>
</evidence>
<dbReference type="Pfam" id="PF00008">
    <property type="entry name" value="EGF"/>
    <property type="match status" value="1"/>
</dbReference>
<dbReference type="EMBL" id="KL596723">
    <property type="protein sequence ID" value="KER27429.1"/>
    <property type="molecule type" value="Genomic_DNA"/>
</dbReference>
<dbReference type="PANTHER" id="PTHR10913:SF45">
    <property type="entry name" value="FOLLISTATIN, ISOFORM A-RELATED"/>
    <property type="match status" value="1"/>
</dbReference>
<evidence type="ECO:0008006" key="16">
    <source>
        <dbReference type="Google" id="ProtNLM"/>
    </source>
</evidence>
<feature type="domain" description="Kazal-like" evidence="13">
    <location>
        <begin position="637"/>
        <end position="689"/>
    </location>
</feature>
<keyword evidence="3" id="KW-0722">Serine protease inhibitor</keyword>
<keyword evidence="15" id="KW-1185">Reference proteome</keyword>
<feature type="disulfide bond" evidence="6">
    <location>
        <begin position="1785"/>
        <end position="1812"/>
    </location>
</feature>
<evidence type="ECO:0000259" key="12">
    <source>
        <dbReference type="PROSITE" id="PS50027"/>
    </source>
</evidence>
<feature type="domain" description="EGF-like" evidence="11">
    <location>
        <begin position="1099"/>
        <end position="1137"/>
    </location>
</feature>
<dbReference type="InterPro" id="IPR013320">
    <property type="entry name" value="ConA-like_dom_sf"/>
</dbReference>
<dbReference type="InterPro" id="IPR000742">
    <property type="entry name" value="EGF"/>
</dbReference>
<feature type="domain" description="Laminin G" evidence="10">
    <location>
        <begin position="1141"/>
        <end position="1368"/>
    </location>
</feature>
<feature type="compositionally biased region" description="Polar residues" evidence="8">
    <location>
        <begin position="831"/>
        <end position="850"/>
    </location>
</feature>
<gene>
    <name evidence="14" type="ORF">T265_05535</name>
</gene>
<dbReference type="PROSITE" id="PS50027">
    <property type="entry name" value="EGF_LAM_2"/>
    <property type="match status" value="2"/>
</dbReference>
<evidence type="ECO:0000256" key="8">
    <source>
        <dbReference type="SAM" id="MobiDB-lite"/>
    </source>
</evidence>
<feature type="signal peptide" evidence="9">
    <location>
        <begin position="1"/>
        <end position="30"/>
    </location>
</feature>
<dbReference type="STRING" id="6198.A0A075AF72"/>
<dbReference type="InterPro" id="IPR036058">
    <property type="entry name" value="Kazal_dom_sf"/>
</dbReference>
<comment type="caution">
    <text evidence="5">Lacks conserved residue(s) required for the propagation of feature annotation.</text>
</comment>
<evidence type="ECO:0000313" key="15">
    <source>
        <dbReference type="Proteomes" id="UP000054324"/>
    </source>
</evidence>
<dbReference type="GO" id="GO:0004867">
    <property type="term" value="F:serine-type endopeptidase inhibitor activity"/>
    <property type="evidence" value="ECO:0007669"/>
    <property type="project" value="UniProtKB-KW"/>
</dbReference>
<dbReference type="PROSITE" id="PS00022">
    <property type="entry name" value="EGF_1"/>
    <property type="match status" value="1"/>
</dbReference>
<feature type="disulfide bond" evidence="7">
    <location>
        <begin position="733"/>
        <end position="742"/>
    </location>
</feature>
<feature type="domain" description="Kazal-like" evidence="13">
    <location>
        <begin position="499"/>
        <end position="548"/>
    </location>
</feature>
<organism evidence="14 15">
    <name type="scientific">Opisthorchis viverrini</name>
    <name type="common">Southeast Asian liver fluke</name>
    <dbReference type="NCBI Taxonomy" id="6198"/>
    <lineage>
        <taxon>Eukaryota</taxon>
        <taxon>Metazoa</taxon>
        <taxon>Spiralia</taxon>
        <taxon>Lophotrochozoa</taxon>
        <taxon>Platyhelminthes</taxon>
        <taxon>Trematoda</taxon>
        <taxon>Digenea</taxon>
        <taxon>Opisthorchiida</taxon>
        <taxon>Opisthorchiata</taxon>
        <taxon>Opisthorchiidae</taxon>
        <taxon>Opisthorchis</taxon>
    </lineage>
</organism>
<protein>
    <recommendedName>
        <fullName evidence="16">Agrin</fullName>
    </recommendedName>
</protein>
<accession>A0A075AF72</accession>
<dbReference type="PROSITE" id="PS01186">
    <property type="entry name" value="EGF_2"/>
    <property type="match status" value="1"/>
</dbReference>
<dbReference type="SUPFAM" id="SSF57184">
    <property type="entry name" value="Growth factor receptor domain"/>
    <property type="match status" value="1"/>
</dbReference>
<evidence type="ECO:0000256" key="6">
    <source>
        <dbReference type="PROSITE-ProRule" id="PRU00122"/>
    </source>
</evidence>
<evidence type="ECO:0000259" key="11">
    <source>
        <dbReference type="PROSITE" id="PS50026"/>
    </source>
</evidence>
<dbReference type="InterPro" id="IPR002049">
    <property type="entry name" value="LE_dom"/>
</dbReference>
<evidence type="ECO:0000256" key="3">
    <source>
        <dbReference type="ARBA" id="ARBA00022900"/>
    </source>
</evidence>
<dbReference type="PROSITE" id="PS50025">
    <property type="entry name" value="LAM_G_DOMAIN"/>
    <property type="match status" value="2"/>
</dbReference>
<evidence type="ECO:0000313" key="14">
    <source>
        <dbReference type="EMBL" id="KER27429.1"/>
    </source>
</evidence>
<dbReference type="GO" id="GO:0005576">
    <property type="term" value="C:extracellular region"/>
    <property type="evidence" value="ECO:0007669"/>
    <property type="project" value="TreeGrafter"/>
</dbReference>
<proteinExistence type="predicted"/>
<dbReference type="InterPro" id="IPR002350">
    <property type="entry name" value="Kazal_dom"/>
</dbReference>
<dbReference type="CDD" id="cd00055">
    <property type="entry name" value="EGF_Lam"/>
    <property type="match status" value="2"/>
</dbReference>
<dbReference type="Proteomes" id="UP000054324">
    <property type="component" value="Unassembled WGS sequence"/>
</dbReference>